<keyword evidence="2" id="KW-1185">Reference proteome</keyword>
<organism evidence="1 2">
    <name type="scientific">Vespula pensylvanica</name>
    <name type="common">Western yellow jacket</name>
    <name type="synonym">Wasp</name>
    <dbReference type="NCBI Taxonomy" id="30213"/>
    <lineage>
        <taxon>Eukaryota</taxon>
        <taxon>Metazoa</taxon>
        <taxon>Ecdysozoa</taxon>
        <taxon>Arthropoda</taxon>
        <taxon>Hexapoda</taxon>
        <taxon>Insecta</taxon>
        <taxon>Pterygota</taxon>
        <taxon>Neoptera</taxon>
        <taxon>Endopterygota</taxon>
        <taxon>Hymenoptera</taxon>
        <taxon>Apocrita</taxon>
        <taxon>Aculeata</taxon>
        <taxon>Vespoidea</taxon>
        <taxon>Vespidae</taxon>
        <taxon>Vespinae</taxon>
        <taxon>Vespula</taxon>
    </lineage>
</organism>
<sequence>MKHYQRGADRRKAMWSIMPSIEKNIHPIDSKCKELQISGPLYNSLQILLSIATHENLKMVQFDVKLSLLCGELENEIFMKVPDGLKASITNTPKFVI</sequence>
<dbReference type="Proteomes" id="UP000600918">
    <property type="component" value="Unassembled WGS sequence"/>
</dbReference>
<dbReference type="AlphaFoldDB" id="A0A834JZ92"/>
<dbReference type="EMBL" id="JACSDY010000020">
    <property type="protein sequence ID" value="KAF7397177.1"/>
    <property type="molecule type" value="Genomic_DNA"/>
</dbReference>
<evidence type="ECO:0000313" key="1">
    <source>
        <dbReference type="EMBL" id="KAF7397177.1"/>
    </source>
</evidence>
<protein>
    <submittedName>
        <fullName evidence="1">Uncharacterized protein</fullName>
    </submittedName>
</protein>
<accession>A0A834JZ92</accession>
<evidence type="ECO:0000313" key="2">
    <source>
        <dbReference type="Proteomes" id="UP000600918"/>
    </source>
</evidence>
<reference evidence="1" key="1">
    <citation type="journal article" date="2020" name="G3 (Bethesda)">
        <title>High-Quality Assemblies for Three Invasive Social Wasps from the &lt;i&gt;Vespula&lt;/i&gt; Genus.</title>
        <authorList>
            <person name="Harrop T.W.R."/>
            <person name="Guhlin J."/>
            <person name="McLaughlin G.M."/>
            <person name="Permina E."/>
            <person name="Stockwell P."/>
            <person name="Gilligan J."/>
            <person name="Le Lec M.F."/>
            <person name="Gruber M.A.M."/>
            <person name="Quinn O."/>
            <person name="Lovegrove M."/>
            <person name="Duncan E.J."/>
            <person name="Remnant E.J."/>
            <person name="Van Eeckhoven J."/>
            <person name="Graham B."/>
            <person name="Knapp R.A."/>
            <person name="Langford K.W."/>
            <person name="Kronenberg Z."/>
            <person name="Press M.O."/>
            <person name="Eacker S.M."/>
            <person name="Wilson-Rankin E.E."/>
            <person name="Purcell J."/>
            <person name="Lester P.J."/>
            <person name="Dearden P.K."/>
        </authorList>
    </citation>
    <scope>NUCLEOTIDE SEQUENCE</scope>
    <source>
        <strain evidence="1">Volc-1</strain>
    </source>
</reference>
<proteinExistence type="predicted"/>
<comment type="caution">
    <text evidence="1">The sequence shown here is derived from an EMBL/GenBank/DDBJ whole genome shotgun (WGS) entry which is preliminary data.</text>
</comment>
<name>A0A834JZ92_VESPE</name>
<gene>
    <name evidence="1" type="ORF">H0235_016714</name>
</gene>